<organism evidence="7 8">
    <name type="scientific">Kluyveromyces dobzhanskii CBS 2104</name>
    <dbReference type="NCBI Taxonomy" id="1427455"/>
    <lineage>
        <taxon>Eukaryota</taxon>
        <taxon>Fungi</taxon>
        <taxon>Dikarya</taxon>
        <taxon>Ascomycota</taxon>
        <taxon>Saccharomycotina</taxon>
        <taxon>Saccharomycetes</taxon>
        <taxon>Saccharomycetales</taxon>
        <taxon>Saccharomycetaceae</taxon>
        <taxon>Kluyveromyces</taxon>
    </lineage>
</organism>
<protein>
    <submittedName>
        <fullName evidence="7">WGS project CCBQ000000000 data, contig 00104</fullName>
    </submittedName>
</protein>
<dbReference type="GO" id="GO:0016020">
    <property type="term" value="C:membrane"/>
    <property type="evidence" value="ECO:0007669"/>
    <property type="project" value="InterPro"/>
</dbReference>
<reference evidence="7 8" key="1">
    <citation type="submission" date="2014-03" db="EMBL/GenBank/DDBJ databases">
        <title>The genome of Kluyveromyces dobzhanskii.</title>
        <authorList>
            <person name="Nystedt B."/>
            <person name="Astrom S."/>
        </authorList>
    </citation>
    <scope>NUCLEOTIDE SEQUENCE [LARGE SCALE GENOMIC DNA]</scope>
    <source>
        <strain evidence="7 8">CBS 2104</strain>
    </source>
</reference>
<comment type="subcellular location">
    <subcellularLocation>
        <location evidence="1">Endomembrane system</location>
        <topology evidence="1">Multi-pass membrane protein</topology>
    </subcellularLocation>
</comment>
<feature type="transmembrane region" description="Helical" evidence="5">
    <location>
        <begin position="186"/>
        <end position="206"/>
    </location>
</feature>
<sequence>MARNNYVLLLNFLSVATTLRGVIECSKIILPSNLAGAGHKQFLTNIAAAFTVFHSSLNVVNQLAGGNGSLQFWSREFTLPVAMCLETIVCVIYWPLRIFFIPLIMHGVNDPNRSPLPLNVDISVHLLPIIYLSLDYFLLKKNPFQIASWKVFTTLPLLGLAYRIYLDNIIGPHASYPYPFLDVAEPYKSVIFVTVSLSAGWIYILYQKIHRNPSHVGLKKD</sequence>
<evidence type="ECO:0000256" key="1">
    <source>
        <dbReference type="ARBA" id="ARBA00004127"/>
    </source>
</evidence>
<feature type="transmembrane region" description="Helical" evidence="5">
    <location>
        <begin position="77"/>
        <end position="96"/>
    </location>
</feature>
<gene>
    <name evidence="7" type="ORF">KLDO_g1924</name>
</gene>
<evidence type="ECO:0000256" key="2">
    <source>
        <dbReference type="ARBA" id="ARBA00022692"/>
    </source>
</evidence>
<evidence type="ECO:0000256" key="4">
    <source>
        <dbReference type="ARBA" id="ARBA00023136"/>
    </source>
</evidence>
<feature type="signal peptide" evidence="6">
    <location>
        <begin position="1"/>
        <end position="21"/>
    </location>
</feature>
<keyword evidence="3 5" id="KW-1133">Transmembrane helix</keyword>
<dbReference type="AlphaFoldDB" id="A0A0A8L674"/>
<name>A0A0A8L674_9SACH</name>
<keyword evidence="2 5" id="KW-0812">Transmembrane</keyword>
<dbReference type="Pfam" id="PF04750">
    <property type="entry name" value="Far-17a_AIG1"/>
    <property type="match status" value="1"/>
</dbReference>
<dbReference type="InterPro" id="IPR006838">
    <property type="entry name" value="ADTRP_AIG1"/>
</dbReference>
<evidence type="ECO:0000313" key="7">
    <source>
        <dbReference type="EMBL" id="CDO93631.1"/>
    </source>
</evidence>
<comment type="caution">
    <text evidence="7">The sequence shown here is derived from an EMBL/GenBank/DDBJ whole genome shotgun (WGS) entry which is preliminary data.</text>
</comment>
<dbReference type="GO" id="GO:0012505">
    <property type="term" value="C:endomembrane system"/>
    <property type="evidence" value="ECO:0007669"/>
    <property type="project" value="UniProtKB-SubCell"/>
</dbReference>
<dbReference type="PANTHER" id="PTHR10989">
    <property type="entry name" value="ANDROGEN-INDUCED PROTEIN 1-RELATED"/>
    <property type="match status" value="1"/>
</dbReference>
<feature type="chain" id="PRO_5002039260" evidence="6">
    <location>
        <begin position="22"/>
        <end position="221"/>
    </location>
</feature>
<keyword evidence="4 5" id="KW-0472">Membrane</keyword>
<feature type="transmembrane region" description="Helical" evidence="5">
    <location>
        <begin position="116"/>
        <end position="134"/>
    </location>
</feature>
<evidence type="ECO:0000256" key="5">
    <source>
        <dbReference type="SAM" id="Phobius"/>
    </source>
</evidence>
<keyword evidence="6" id="KW-0732">Signal</keyword>
<dbReference type="OrthoDB" id="1898221at2759"/>
<dbReference type="PANTHER" id="PTHR10989:SF16">
    <property type="entry name" value="AT02829P-RELATED"/>
    <property type="match status" value="1"/>
</dbReference>
<dbReference type="EMBL" id="CCBQ010000026">
    <property type="protein sequence ID" value="CDO93631.1"/>
    <property type="molecule type" value="Genomic_DNA"/>
</dbReference>
<feature type="transmembrane region" description="Helical" evidence="5">
    <location>
        <begin position="146"/>
        <end position="166"/>
    </location>
</feature>
<dbReference type="Proteomes" id="UP000031516">
    <property type="component" value="Unassembled WGS sequence"/>
</dbReference>
<evidence type="ECO:0000256" key="3">
    <source>
        <dbReference type="ARBA" id="ARBA00022989"/>
    </source>
</evidence>
<accession>A0A0A8L674</accession>
<keyword evidence="8" id="KW-1185">Reference proteome</keyword>
<evidence type="ECO:0000256" key="6">
    <source>
        <dbReference type="SAM" id="SignalP"/>
    </source>
</evidence>
<proteinExistence type="predicted"/>
<evidence type="ECO:0000313" key="8">
    <source>
        <dbReference type="Proteomes" id="UP000031516"/>
    </source>
</evidence>